<reference evidence="10 11" key="2">
    <citation type="submission" date="2013-02" db="EMBL/GenBank/DDBJ databases">
        <title>The Genome Sequence of Plasmodium falciparum Vietnam Oak-Knoll (FVO).</title>
        <authorList>
            <consortium name="The Broad Institute Genome Sequencing Platform"/>
            <consortium name="The Broad Institute Genome Sequencing Center for Infectious Disease"/>
            <person name="Neafsey D."/>
            <person name="Cheeseman I."/>
            <person name="Volkman S."/>
            <person name="Adams J."/>
            <person name="Walker B."/>
            <person name="Young S.K."/>
            <person name="Zeng Q."/>
            <person name="Gargeya S."/>
            <person name="Fitzgerald M."/>
            <person name="Haas B."/>
            <person name="Abouelleil A."/>
            <person name="Alvarado L."/>
            <person name="Arachchi H.M."/>
            <person name="Berlin A.M."/>
            <person name="Chapman S.B."/>
            <person name="Dewar J."/>
            <person name="Goldberg J."/>
            <person name="Griggs A."/>
            <person name="Gujja S."/>
            <person name="Hansen M."/>
            <person name="Howarth C."/>
            <person name="Imamovic A."/>
            <person name="Larimer J."/>
            <person name="McCowan C."/>
            <person name="Murphy C."/>
            <person name="Neiman D."/>
            <person name="Pearson M."/>
            <person name="Priest M."/>
            <person name="Roberts A."/>
            <person name="Saif S."/>
            <person name="Shea T."/>
            <person name="Sisk P."/>
            <person name="Sykes S."/>
            <person name="Wortman J."/>
            <person name="Nusbaum C."/>
            <person name="Birren B."/>
        </authorList>
    </citation>
    <scope>NUCLEOTIDE SEQUENCE [LARGE SCALE GENOMIC DNA]</scope>
    <source>
        <strain evidence="11">Vietnam Oak-Knoll (FVO)</strain>
    </source>
</reference>
<feature type="transmembrane region" description="Helical" evidence="8">
    <location>
        <begin position="428"/>
        <end position="447"/>
    </location>
</feature>
<dbReference type="GO" id="GO:0009986">
    <property type="term" value="C:cell surface"/>
    <property type="evidence" value="ECO:0007669"/>
    <property type="project" value="UniProtKB-SubCell"/>
</dbReference>
<evidence type="ECO:0000256" key="4">
    <source>
        <dbReference type="ARBA" id="ARBA00022729"/>
    </source>
</evidence>
<keyword evidence="6" id="KW-1015">Disulfide bond</keyword>
<dbReference type="Gene3D" id="2.60.40.2860">
    <property type="match status" value="2"/>
</dbReference>
<name>A0A024V2D1_PLAFA</name>
<accession>A0A024V2D1</accession>
<evidence type="ECO:0000256" key="3">
    <source>
        <dbReference type="ARBA" id="ARBA00022475"/>
    </source>
</evidence>
<dbReference type="Pfam" id="PF07422">
    <property type="entry name" value="s48_45"/>
    <property type="match status" value="2"/>
</dbReference>
<dbReference type="InterPro" id="IPR038160">
    <property type="entry name" value="6_CYS_dom_sf"/>
</dbReference>
<evidence type="ECO:0000256" key="5">
    <source>
        <dbReference type="ARBA" id="ARBA00023136"/>
    </source>
</evidence>
<comment type="subcellular location">
    <subcellularLocation>
        <location evidence="1">Cell membrane</location>
    </subcellularLocation>
    <subcellularLocation>
        <location evidence="2">Cell surface</location>
    </subcellularLocation>
</comment>
<dbReference type="InterPro" id="IPR010884">
    <property type="entry name" value="6_CYS_dom"/>
</dbReference>
<dbReference type="EMBL" id="KI925140">
    <property type="protein sequence ID" value="ETW16682.1"/>
    <property type="molecule type" value="Genomic_DNA"/>
</dbReference>
<evidence type="ECO:0000256" key="1">
    <source>
        <dbReference type="ARBA" id="ARBA00004236"/>
    </source>
</evidence>
<dbReference type="GO" id="GO:0005886">
    <property type="term" value="C:plasma membrane"/>
    <property type="evidence" value="ECO:0007669"/>
    <property type="project" value="UniProtKB-SubCell"/>
</dbReference>
<organism evidence="10 11">
    <name type="scientific">Plasmodium falciparum Vietnam Oak-Knoll</name>
    <name type="common">FVO</name>
    <dbReference type="NCBI Taxonomy" id="1036723"/>
    <lineage>
        <taxon>Eukaryota</taxon>
        <taxon>Sar</taxon>
        <taxon>Alveolata</taxon>
        <taxon>Apicomplexa</taxon>
        <taxon>Aconoidasida</taxon>
        <taxon>Haemosporida</taxon>
        <taxon>Plasmodiidae</taxon>
        <taxon>Plasmodium</taxon>
        <taxon>Plasmodium (Laverania)</taxon>
    </lineage>
</organism>
<dbReference type="PROSITE" id="PS51701">
    <property type="entry name" value="6_CYS"/>
    <property type="match status" value="2"/>
</dbReference>
<evidence type="ECO:0000259" key="9">
    <source>
        <dbReference type="PROSITE" id="PS51701"/>
    </source>
</evidence>
<keyword evidence="4" id="KW-0732">Signal</keyword>
<keyword evidence="8" id="KW-1133">Transmembrane helix</keyword>
<dbReference type="Proteomes" id="UP000030690">
    <property type="component" value="Unassembled WGS sequence"/>
</dbReference>
<dbReference type="AlphaFoldDB" id="A0A024V2D1"/>
<keyword evidence="7" id="KW-0325">Glycoprotein</keyword>
<evidence type="ECO:0000313" key="11">
    <source>
        <dbReference type="Proteomes" id="UP000030690"/>
    </source>
</evidence>
<keyword evidence="5 8" id="KW-0472">Membrane</keyword>
<keyword evidence="3" id="KW-1003">Cell membrane</keyword>
<gene>
    <name evidence="10" type="ORF">PFFVO_04344</name>
</gene>
<evidence type="ECO:0000256" key="6">
    <source>
        <dbReference type="ARBA" id="ARBA00023157"/>
    </source>
</evidence>
<proteinExistence type="predicted"/>
<dbReference type="OrthoDB" id="390246at2759"/>
<sequence>MMLYISAKKAQVAFILYIVLVLRIISGNNDFCKPSSLNSEISGFIGYKCNFSNEGVHNLKPDMRERRSIFCTIHSYFIYDKIRLIIPKKSSSPEFKILPEKCFQKVYTDYENRVETDISELGLIEYEIEENDTNPNYNERTITISPFSPKDIEFFCFCDNTEKVISSIEGRSAMVHVRVLKYPHNILFTNLTNDLFTYLPKTYNESNFVSNVLEVELNDGELFVLACELINKKCFQEGKEKALYKSNKIIYHKKLTIFKAPFYVTSKDVNTECTCKFKNNNYKIVLKPKYEKKVIHGCNFSSNDSSKHTFTDSLDISLVDDNAHISCNVHLSEPKYNHLVGLNCPGDIIPDCFFQVYQPESEELEPSNIVYLDSQINIGDIEYYEDAEGDDKIKLFGIVGSIPKTTSFTCICKKDKKSAYMTVTIDSAYYGFLAKTFIFLIVAILLYI</sequence>
<evidence type="ECO:0000256" key="7">
    <source>
        <dbReference type="ARBA" id="ARBA00023180"/>
    </source>
</evidence>
<reference evidence="10 11" key="1">
    <citation type="submission" date="2013-02" db="EMBL/GenBank/DDBJ databases">
        <title>The Genome Annotation of Plasmodium falciparum Vietnam Oak-Knoll (FVO).</title>
        <authorList>
            <consortium name="The Broad Institute Genome Sequencing Platform"/>
            <consortium name="The Broad Institute Genome Sequencing Center for Infectious Disease"/>
            <person name="Neafsey D."/>
            <person name="Hoffman S."/>
            <person name="Volkman S."/>
            <person name="Rosenthal P."/>
            <person name="Walker B."/>
            <person name="Young S.K."/>
            <person name="Zeng Q."/>
            <person name="Gargeya S."/>
            <person name="Fitzgerald M."/>
            <person name="Haas B."/>
            <person name="Abouelleil A."/>
            <person name="Allen A.W."/>
            <person name="Alvarado L."/>
            <person name="Arachchi H.M."/>
            <person name="Berlin A.M."/>
            <person name="Chapman S.B."/>
            <person name="Gainer-Dewar J."/>
            <person name="Goldberg J."/>
            <person name="Griggs A."/>
            <person name="Gujja S."/>
            <person name="Hansen M."/>
            <person name="Howarth C."/>
            <person name="Imamovic A."/>
            <person name="Ireland A."/>
            <person name="Larimer J."/>
            <person name="McCowan C."/>
            <person name="Murphy C."/>
            <person name="Pearson M."/>
            <person name="Poon T.W."/>
            <person name="Priest M."/>
            <person name="Roberts A."/>
            <person name="Saif S."/>
            <person name="Shea T."/>
            <person name="Sisk P."/>
            <person name="Sykes S."/>
            <person name="Wortman J."/>
            <person name="Nusbaum C."/>
            <person name="Birren B."/>
        </authorList>
    </citation>
    <scope>NUCLEOTIDE SEQUENCE [LARGE SCALE GENOMIC DNA]</scope>
    <source>
        <strain evidence="11">Vietnam Oak-Knoll (FVO)</strain>
    </source>
</reference>
<keyword evidence="8" id="KW-0812">Transmembrane</keyword>
<protein>
    <recommendedName>
        <fullName evidence="9">6-Cys domain-containing protein</fullName>
    </recommendedName>
</protein>
<evidence type="ECO:0000256" key="8">
    <source>
        <dbReference type="SAM" id="Phobius"/>
    </source>
</evidence>
<evidence type="ECO:0000256" key="2">
    <source>
        <dbReference type="ARBA" id="ARBA00004241"/>
    </source>
</evidence>
<feature type="domain" description="6-Cys" evidence="9">
    <location>
        <begin position="294"/>
        <end position="436"/>
    </location>
</feature>
<dbReference type="SMART" id="SM00970">
    <property type="entry name" value="s48_45"/>
    <property type="match status" value="2"/>
</dbReference>
<evidence type="ECO:0000313" key="10">
    <source>
        <dbReference type="EMBL" id="ETW16682.1"/>
    </source>
</evidence>
<feature type="domain" description="6-Cys" evidence="9">
    <location>
        <begin position="45"/>
        <end position="182"/>
    </location>
</feature>